<sequence length="123" mass="14433">MGNKKFKEIYRAEKQKKKVVSGNRNEGQKEEKQIKERANKLLLDMSPQRVFQNWMASDTKNTNKGNGKPLTRMITDDEGIEEDSEQDKVMSKKLQKDNVATEEVIKIINDQRSDRKKLYMQEI</sequence>
<dbReference type="EMBL" id="LLXH01003607">
    <property type="protein sequence ID" value="PKC54040.1"/>
    <property type="molecule type" value="Genomic_DNA"/>
</dbReference>
<dbReference type="VEuPathDB" id="FungiDB:RhiirA1_478091"/>
<evidence type="ECO:0000313" key="3">
    <source>
        <dbReference type="Proteomes" id="UP000232688"/>
    </source>
</evidence>
<reference evidence="2 3" key="1">
    <citation type="submission" date="2017-10" db="EMBL/GenBank/DDBJ databases">
        <title>Extensive intraspecific genome diversity in a model arbuscular mycorrhizal fungus.</title>
        <authorList>
            <person name="Chen E.C.H."/>
            <person name="Morin E."/>
            <person name="Baudet D."/>
            <person name="Noel J."/>
            <person name="Ndikumana S."/>
            <person name="Charron P."/>
            <person name="St-Onge C."/>
            <person name="Giorgi J."/>
            <person name="Grigoriev I.V."/>
            <person name="Roux C."/>
            <person name="Martin F.M."/>
            <person name="Corradi N."/>
        </authorList>
    </citation>
    <scope>NUCLEOTIDE SEQUENCE [LARGE SCALE GENOMIC DNA]</scope>
    <source>
        <strain evidence="2 3">A1</strain>
    </source>
</reference>
<feature type="region of interest" description="Disordered" evidence="1">
    <location>
        <begin position="57"/>
        <end position="94"/>
    </location>
</feature>
<comment type="caution">
    <text evidence="2">The sequence shown here is derived from an EMBL/GenBank/DDBJ whole genome shotgun (WGS) entry which is preliminary data.</text>
</comment>
<accession>A0A2N0QSP1</accession>
<reference evidence="2 3" key="2">
    <citation type="submission" date="2017-10" db="EMBL/GenBank/DDBJ databases">
        <title>Genome analyses suggest a sexual origin of heterokaryosis in a supposedly ancient asexual fungus.</title>
        <authorList>
            <person name="Corradi N."/>
            <person name="Sedzielewska K."/>
            <person name="Noel J."/>
            <person name="Charron P."/>
            <person name="Farinelli L."/>
            <person name="Marton T."/>
            <person name="Kruger M."/>
            <person name="Pelin A."/>
            <person name="Brachmann A."/>
            <person name="Corradi N."/>
        </authorList>
    </citation>
    <scope>NUCLEOTIDE SEQUENCE [LARGE SCALE GENOMIC DNA]</scope>
    <source>
        <strain evidence="2 3">A1</strain>
    </source>
</reference>
<gene>
    <name evidence="2" type="ORF">RhiirA1_478091</name>
</gene>
<name>A0A2N0QSP1_9GLOM</name>
<dbReference type="AlphaFoldDB" id="A0A2N0QSP1"/>
<feature type="compositionally biased region" description="Acidic residues" evidence="1">
    <location>
        <begin position="76"/>
        <end position="85"/>
    </location>
</feature>
<evidence type="ECO:0000313" key="2">
    <source>
        <dbReference type="EMBL" id="PKC54040.1"/>
    </source>
</evidence>
<dbReference type="Proteomes" id="UP000232688">
    <property type="component" value="Unassembled WGS sequence"/>
</dbReference>
<evidence type="ECO:0000256" key="1">
    <source>
        <dbReference type="SAM" id="MobiDB-lite"/>
    </source>
</evidence>
<organism evidence="2 3">
    <name type="scientific">Rhizophagus irregularis</name>
    <dbReference type="NCBI Taxonomy" id="588596"/>
    <lineage>
        <taxon>Eukaryota</taxon>
        <taxon>Fungi</taxon>
        <taxon>Fungi incertae sedis</taxon>
        <taxon>Mucoromycota</taxon>
        <taxon>Glomeromycotina</taxon>
        <taxon>Glomeromycetes</taxon>
        <taxon>Glomerales</taxon>
        <taxon>Glomeraceae</taxon>
        <taxon>Rhizophagus</taxon>
    </lineage>
</organism>
<protein>
    <submittedName>
        <fullName evidence="2">Uncharacterized protein</fullName>
    </submittedName>
</protein>
<proteinExistence type="predicted"/>
<dbReference type="VEuPathDB" id="FungiDB:FUN_003518"/>